<proteinExistence type="predicted"/>
<dbReference type="InterPro" id="IPR043365">
    <property type="entry name" value="NWD1"/>
</dbReference>
<comment type="caution">
    <text evidence="8">The sequence shown here is derived from an EMBL/GenBank/DDBJ whole genome shotgun (WGS) entry which is preliminary data.</text>
</comment>
<dbReference type="SMART" id="SM00320">
    <property type="entry name" value="WD40"/>
    <property type="match status" value="8"/>
</dbReference>
<reference evidence="8 9" key="1">
    <citation type="submission" date="2024-02" db="EMBL/GenBank/DDBJ databases">
        <authorList>
            <person name="Daric V."/>
            <person name="Darras S."/>
        </authorList>
    </citation>
    <scope>NUCLEOTIDE SEQUENCE [LARGE SCALE GENOMIC DNA]</scope>
</reference>
<keyword evidence="2" id="KW-0677">Repeat</keyword>
<dbReference type="InterPro" id="IPR027417">
    <property type="entry name" value="P-loop_NTPase"/>
</dbReference>
<protein>
    <submittedName>
        <fullName evidence="8">Uncharacterized protein</fullName>
    </submittedName>
</protein>
<dbReference type="PANTHER" id="PTHR45013:SF1">
    <property type="entry name" value="NACHT DOMAIN- AND WD REPEAT-CONTAINING PROTEIN 1"/>
    <property type="match status" value="1"/>
</dbReference>
<name>A0ABP0FB04_CLALP</name>
<organism evidence="8 9">
    <name type="scientific">Clavelina lepadiformis</name>
    <name type="common">Light-bulb sea squirt</name>
    <name type="synonym">Ascidia lepadiformis</name>
    <dbReference type="NCBI Taxonomy" id="159417"/>
    <lineage>
        <taxon>Eukaryota</taxon>
        <taxon>Metazoa</taxon>
        <taxon>Chordata</taxon>
        <taxon>Tunicata</taxon>
        <taxon>Ascidiacea</taxon>
        <taxon>Aplousobranchia</taxon>
        <taxon>Clavelinidae</taxon>
        <taxon>Clavelina</taxon>
    </lineage>
</organism>
<feature type="repeat" description="WD" evidence="3">
    <location>
        <begin position="1208"/>
        <end position="1242"/>
    </location>
</feature>
<dbReference type="Gene3D" id="3.40.50.300">
    <property type="entry name" value="P-loop containing nucleotide triphosphate hydrolases"/>
    <property type="match status" value="1"/>
</dbReference>
<evidence type="ECO:0000259" key="5">
    <source>
        <dbReference type="Pfam" id="PF05729"/>
    </source>
</evidence>
<evidence type="ECO:0000313" key="8">
    <source>
        <dbReference type="EMBL" id="CAK8676868.1"/>
    </source>
</evidence>
<dbReference type="SUPFAM" id="SSF50978">
    <property type="entry name" value="WD40 repeat-like"/>
    <property type="match status" value="1"/>
</dbReference>
<evidence type="ECO:0000256" key="4">
    <source>
        <dbReference type="SAM" id="MobiDB-lite"/>
    </source>
</evidence>
<dbReference type="InterPro" id="IPR011047">
    <property type="entry name" value="Quinoprotein_ADH-like_sf"/>
</dbReference>
<dbReference type="Pfam" id="PF00400">
    <property type="entry name" value="WD40"/>
    <property type="match status" value="2"/>
</dbReference>
<sequence>MHKQVKSSAEKLKLFRGEEVDLRKLEQTNVIRIFLSSTFSDMAVERNLLLEKAYPALRSFCQRIGLDFQVMDMRWGIQDNATVDHSTCELCLLEIKACKRLSMGPFFVAFLGNRYGFRPIPAVISVLDFEKICEVSKTAGISGAHLLHQWYIRDDNVVPPAYILQPITSIYPYFDDQDTANESRRNSDRQKWFETSQTLSNLIHGCVEEAIRQNHFTETEVKHYFKSVTEQEIEEGLQSTDSNKAIFMYRREIVDIQDNITDREAQKYIDLKEAGKVDTEAQSLLNAMKKGIEKLSGFAANKIKIYRINWLSHQGISTECESHANYLQTFCNDFVNDMKSAISQLLDVSEKHVQETAHNKNKSEPVSNDDTDWLFEEVAHQASFAHAKCQSFCGREALIDKIMEKLYHETCRQPVVIFGSSGKGKTALMAMILKYCRKRSPNDYLIYRFLGTSPNSSHIHNVLQTVIIQICEAYKLTIPAFHTLQNFNTLVQRFIELLDQISNKVQNVDPNEKRNLVIVLDSLDQLSPLEGAHKLNWLPKHLPPHVRILLSTLPGQEFGILDVLKRSLPSSNFIEVQDLDKSTGQEILDTWLRNAKRSLTNVQHNFVMNALLSAPQPLFLKLAFDEARRWNSYTDTTNLQMATSVRGAISLLFDRLEKKHGEVFVSRAIAYLVATKNGITESELDDLLSLDDVVLDASYRYWSPHTNAVVRVPSLLWTRLKYDLGDYLVERQAVGHTVLALYHRQFVEEAEDRYLGENVRKFIHAAIADYFLGTWSDGKKKKLKLKIWQNEVHEADRKVASQPLKFEEKVYNFRKLDCLPYHLLHAEMWQQLRDFVMSDATWILNKINAFSIRDVLEDYNMVLERKNEIDIVLIRDALKLAKPTLEFPGGIRNHLFSELFGRLAYFKDSYPSLIGKLVQSCSSILRRTPERTVIPLSGCFPPPGGPLRTTLTGFRSAVTCLSRANSNSIMAAGSLEGLLVVWEVGSDEIIHNVRAHGQKVSCITVSDYRLASGSLDNTLYIMNLDTGSKVAVIEEDHSGYNVHASLNLAQDGTTLVSGCGVQINVWNISNLQCTVSIMEDHSGPLSCDICLLNNENVIAGYESGAMKWWSITTCQKLHEDKAGAGADEARVNPVIANYVRNNNVITCWQSGDIRIYAEDGSISKKFKVKQPYDVSSLSLDGQYIAFAQGTEIAIWSLFLEEMKYLGHLRYHHGEISSMEFDRNNALVVGSKDEEITIWDISNKAFSDFNRPIHIIKGMGAPVTYLSVHNGIIASASKEVFYVKLWNIQKNKLVKEPITFPFEVGNNTISPCGRYLAYLDTVTSEIVFHDLTSPRFEKFTSVALKNLQNEEMTPNLVIFSTSSDLVLTGTTTGVLFKVLNPCSKEKHKQAIPYEHVHLGSAKSSGSITNISVSHDGKRALAVVHCESIDWLHLVLCFEMTVEKSLSSKALDLDGHVTTTCVGNFSMGKLQCFLGTDRNIIYVLQLVQTKNPSTGPNLYKCTLEAILTEHESPLTALSLSHGQQYLFSGSLGRTRRLWHLQDGKWKLKRQLFFDSLLSSSVTCAAFTKDDKYVLSGSTERSLKLWNISTGEISAAQYVYSSVTGLTVIDDTKIVATTKMGYIVIDSVSIGITAGVKAKKSAPQRPSKSLIKRLSSSRSQDTSHASSVCNII</sequence>
<dbReference type="InterPro" id="IPR036322">
    <property type="entry name" value="WD40_repeat_dom_sf"/>
</dbReference>
<dbReference type="Gene3D" id="2.130.10.10">
    <property type="entry name" value="YVTN repeat-like/Quinoprotein amine dehydrogenase"/>
    <property type="match status" value="3"/>
</dbReference>
<dbReference type="PANTHER" id="PTHR45013">
    <property type="entry name" value="NACHT DOMAIN- AND WD REPEAT-CONTAINING PROTEIN 1"/>
    <property type="match status" value="1"/>
</dbReference>
<dbReference type="InterPro" id="IPR057588">
    <property type="entry name" value="NWD1/2-like_WH"/>
</dbReference>
<feature type="compositionally biased region" description="Polar residues" evidence="4">
    <location>
        <begin position="1657"/>
        <end position="1669"/>
    </location>
</feature>
<dbReference type="SUPFAM" id="SSF50998">
    <property type="entry name" value="Quinoprotein alcohol dehydrogenase-like"/>
    <property type="match status" value="1"/>
</dbReference>
<dbReference type="SUPFAM" id="SSF52540">
    <property type="entry name" value="P-loop containing nucleoside triphosphate hydrolases"/>
    <property type="match status" value="1"/>
</dbReference>
<dbReference type="Pfam" id="PF25469">
    <property type="entry name" value="WHD_NWD1"/>
    <property type="match status" value="1"/>
</dbReference>
<dbReference type="InterPro" id="IPR025139">
    <property type="entry name" value="DUF4062"/>
</dbReference>
<evidence type="ECO:0000313" key="9">
    <source>
        <dbReference type="Proteomes" id="UP001642483"/>
    </source>
</evidence>
<keyword evidence="9" id="KW-1185">Reference proteome</keyword>
<evidence type="ECO:0000259" key="6">
    <source>
        <dbReference type="Pfam" id="PF13271"/>
    </source>
</evidence>
<feature type="repeat" description="WD" evidence="3">
    <location>
        <begin position="1556"/>
        <end position="1593"/>
    </location>
</feature>
<gene>
    <name evidence="8" type="ORF">CVLEPA_LOCUS6293</name>
</gene>
<feature type="region of interest" description="Disordered" evidence="4">
    <location>
        <begin position="1640"/>
        <end position="1669"/>
    </location>
</feature>
<dbReference type="Proteomes" id="UP001642483">
    <property type="component" value="Unassembled WGS sequence"/>
</dbReference>
<dbReference type="InterPro" id="IPR001680">
    <property type="entry name" value="WD40_rpt"/>
</dbReference>
<keyword evidence="1 3" id="KW-0853">WD repeat</keyword>
<accession>A0ABP0FB04</accession>
<feature type="domain" description="NWD1/2-like winged helix-turn-helix" evidence="7">
    <location>
        <begin position="637"/>
        <end position="757"/>
    </location>
</feature>
<dbReference type="PROSITE" id="PS50294">
    <property type="entry name" value="WD_REPEATS_REGION"/>
    <property type="match status" value="2"/>
</dbReference>
<dbReference type="Pfam" id="PF13271">
    <property type="entry name" value="DUF4062"/>
    <property type="match status" value="1"/>
</dbReference>
<dbReference type="EMBL" id="CAWYQH010000035">
    <property type="protein sequence ID" value="CAK8676868.1"/>
    <property type="molecule type" value="Genomic_DNA"/>
</dbReference>
<feature type="repeat" description="WD" evidence="3">
    <location>
        <begin position="1505"/>
        <end position="1542"/>
    </location>
</feature>
<dbReference type="Pfam" id="PF05729">
    <property type="entry name" value="NACHT"/>
    <property type="match status" value="1"/>
</dbReference>
<feature type="compositionally biased region" description="Low complexity" evidence="4">
    <location>
        <begin position="1644"/>
        <end position="1656"/>
    </location>
</feature>
<dbReference type="PROSITE" id="PS50082">
    <property type="entry name" value="WD_REPEATS_2"/>
    <property type="match status" value="4"/>
</dbReference>
<evidence type="ECO:0000259" key="7">
    <source>
        <dbReference type="Pfam" id="PF25469"/>
    </source>
</evidence>
<evidence type="ECO:0000256" key="3">
    <source>
        <dbReference type="PROSITE-ProRule" id="PRU00221"/>
    </source>
</evidence>
<dbReference type="InterPro" id="IPR015943">
    <property type="entry name" value="WD40/YVTN_repeat-like_dom_sf"/>
</dbReference>
<feature type="domain" description="DUF4062" evidence="6">
    <location>
        <begin position="32"/>
        <end position="126"/>
    </location>
</feature>
<dbReference type="Gene3D" id="1.25.40.370">
    <property type="match status" value="1"/>
</dbReference>
<feature type="repeat" description="WD" evidence="3">
    <location>
        <begin position="951"/>
        <end position="992"/>
    </location>
</feature>
<feature type="domain" description="NACHT" evidence="5">
    <location>
        <begin position="414"/>
        <end position="594"/>
    </location>
</feature>
<evidence type="ECO:0000256" key="2">
    <source>
        <dbReference type="ARBA" id="ARBA00022737"/>
    </source>
</evidence>
<evidence type="ECO:0000256" key="1">
    <source>
        <dbReference type="ARBA" id="ARBA00022574"/>
    </source>
</evidence>
<dbReference type="InterPro" id="IPR007111">
    <property type="entry name" value="NACHT_NTPase"/>
</dbReference>